<dbReference type="GO" id="GO:0005249">
    <property type="term" value="F:voltage-gated potassium channel activity"/>
    <property type="evidence" value="ECO:0007669"/>
    <property type="project" value="InterPro"/>
</dbReference>
<dbReference type="Proteomes" id="UP000269396">
    <property type="component" value="Unassembled WGS sequence"/>
</dbReference>
<dbReference type="GO" id="GO:0042391">
    <property type="term" value="P:regulation of membrane potential"/>
    <property type="evidence" value="ECO:0007669"/>
    <property type="project" value="TreeGrafter"/>
</dbReference>
<dbReference type="PANTHER" id="PTHR10217:SF435">
    <property type="entry name" value="POTASSIUM VOLTAGE-GATED CHANNEL PROTEIN EAG"/>
    <property type="match status" value="1"/>
</dbReference>
<dbReference type="EMBL" id="UZAL01031768">
    <property type="protein sequence ID" value="VDP59159.1"/>
    <property type="molecule type" value="Genomic_DNA"/>
</dbReference>
<evidence type="ECO:0000313" key="1">
    <source>
        <dbReference type="EMBL" id="VDP59159.1"/>
    </source>
</evidence>
<proteinExistence type="predicted"/>
<keyword evidence="2" id="KW-1185">Reference proteome</keyword>
<dbReference type="GO" id="GO:0008076">
    <property type="term" value="C:voltage-gated potassium channel complex"/>
    <property type="evidence" value="ECO:0007669"/>
    <property type="project" value="TreeGrafter"/>
</dbReference>
<dbReference type="STRING" id="31246.A0A183PBM2"/>
<dbReference type="InterPro" id="IPR050818">
    <property type="entry name" value="KCNH_animal-type"/>
</dbReference>
<accession>A0A183PBM2</accession>
<dbReference type="AlphaFoldDB" id="A0A183PBM2"/>
<dbReference type="PRINTS" id="PR01464">
    <property type="entry name" value="EAGCHANNEL"/>
</dbReference>
<dbReference type="Pfam" id="PF13426">
    <property type="entry name" value="PAS_9"/>
    <property type="match status" value="1"/>
</dbReference>
<reference evidence="1 2" key="1">
    <citation type="submission" date="2018-11" db="EMBL/GenBank/DDBJ databases">
        <authorList>
            <consortium name="Pathogen Informatics"/>
        </authorList>
    </citation>
    <scope>NUCLEOTIDE SEQUENCE [LARGE SCALE GENOMIC DNA]</scope>
    <source>
        <strain>Denwood</strain>
        <strain evidence="2">Zambia</strain>
    </source>
</reference>
<evidence type="ECO:0000313" key="2">
    <source>
        <dbReference type="Proteomes" id="UP000269396"/>
    </source>
</evidence>
<dbReference type="InterPro" id="IPR000700">
    <property type="entry name" value="PAS-assoc_C"/>
</dbReference>
<dbReference type="InterPro" id="IPR000014">
    <property type="entry name" value="PAS"/>
</dbReference>
<dbReference type="PROSITE" id="PS50113">
    <property type="entry name" value="PAC"/>
    <property type="match status" value="1"/>
</dbReference>
<dbReference type="InterPro" id="IPR003949">
    <property type="entry name" value="K_chnl_volt-dep_EAG"/>
</dbReference>
<dbReference type="PANTHER" id="PTHR10217">
    <property type="entry name" value="VOLTAGE AND LIGAND GATED POTASSIUM CHANNEL"/>
    <property type="match status" value="1"/>
</dbReference>
<sequence length="185" mass="20833">MNPTSSDFIFNLIRNNIFIIKPKNLRLLSTFFSPIDSCFLLTNARILDFPIVYVSNGFTNLTEFGRIEVMQKPGLCPFLHGPQTDKSIITTLENAFKEQKSEHVEVILYKKNLTPLCILVEIIPIRNDEDLVVLFLITFRDLTAFRQPLKEESAQTSALGAFAAASDAGSSKFSSIMFNYTVLSV</sequence>
<name>A0A183PBM2_9TREM</name>
<dbReference type="SUPFAM" id="SSF55785">
    <property type="entry name" value="PYP-like sensor domain (PAS domain)"/>
    <property type="match status" value="1"/>
</dbReference>
<dbReference type="InterPro" id="IPR035965">
    <property type="entry name" value="PAS-like_dom_sf"/>
</dbReference>
<protein>
    <submittedName>
        <fullName evidence="1">Uncharacterized protein</fullName>
    </submittedName>
</protein>
<dbReference type="Gene3D" id="3.30.450.20">
    <property type="entry name" value="PAS domain"/>
    <property type="match status" value="1"/>
</dbReference>
<organism evidence="1 2">
    <name type="scientific">Schistosoma mattheei</name>
    <dbReference type="NCBI Taxonomy" id="31246"/>
    <lineage>
        <taxon>Eukaryota</taxon>
        <taxon>Metazoa</taxon>
        <taxon>Spiralia</taxon>
        <taxon>Lophotrochozoa</taxon>
        <taxon>Platyhelminthes</taxon>
        <taxon>Trematoda</taxon>
        <taxon>Digenea</taxon>
        <taxon>Strigeidida</taxon>
        <taxon>Schistosomatoidea</taxon>
        <taxon>Schistosomatidae</taxon>
        <taxon>Schistosoma</taxon>
    </lineage>
</organism>
<gene>
    <name evidence="1" type="ORF">SMTD_LOCUS11758</name>
</gene>
<dbReference type="CDD" id="cd00130">
    <property type="entry name" value="PAS"/>
    <property type="match status" value="1"/>
</dbReference>